<protein>
    <submittedName>
        <fullName evidence="2">Cyclic nucleotide-binding domain-containing protein</fullName>
    </submittedName>
</protein>
<dbReference type="Gene3D" id="2.60.120.10">
    <property type="entry name" value="Jelly Rolls"/>
    <property type="match status" value="1"/>
</dbReference>
<feature type="domain" description="Cyclic nucleotide-binding" evidence="1">
    <location>
        <begin position="15"/>
        <end position="117"/>
    </location>
</feature>
<dbReference type="PROSITE" id="PS50042">
    <property type="entry name" value="CNMP_BINDING_3"/>
    <property type="match status" value="1"/>
</dbReference>
<gene>
    <name evidence="2" type="ORF">QNA08_10695</name>
</gene>
<keyword evidence="3" id="KW-1185">Reference proteome</keyword>
<dbReference type="RefSeq" id="WP_283740700.1">
    <property type="nucleotide sequence ID" value="NZ_JASJEV010000006.1"/>
</dbReference>
<proteinExistence type="predicted"/>
<dbReference type="InterPro" id="IPR018490">
    <property type="entry name" value="cNMP-bd_dom_sf"/>
</dbReference>
<dbReference type="Pfam" id="PF00027">
    <property type="entry name" value="cNMP_binding"/>
    <property type="match status" value="1"/>
</dbReference>
<dbReference type="Proteomes" id="UP001321492">
    <property type="component" value="Unassembled WGS sequence"/>
</dbReference>
<dbReference type="SUPFAM" id="SSF51206">
    <property type="entry name" value="cAMP-binding domain-like"/>
    <property type="match status" value="1"/>
</dbReference>
<dbReference type="EMBL" id="JASJEV010000006">
    <property type="protein sequence ID" value="MDJ1158700.1"/>
    <property type="molecule type" value="Genomic_DNA"/>
</dbReference>
<evidence type="ECO:0000313" key="2">
    <source>
        <dbReference type="EMBL" id="MDJ1158700.1"/>
    </source>
</evidence>
<organism evidence="2 3">
    <name type="scientific">Chelatococcus albus</name>
    <dbReference type="NCBI Taxonomy" id="3047466"/>
    <lineage>
        <taxon>Bacteria</taxon>
        <taxon>Pseudomonadati</taxon>
        <taxon>Pseudomonadota</taxon>
        <taxon>Alphaproteobacteria</taxon>
        <taxon>Hyphomicrobiales</taxon>
        <taxon>Chelatococcaceae</taxon>
        <taxon>Chelatococcus</taxon>
    </lineage>
</organism>
<dbReference type="SMART" id="SM00100">
    <property type="entry name" value="cNMP"/>
    <property type="match status" value="1"/>
</dbReference>
<dbReference type="CDD" id="cd00038">
    <property type="entry name" value="CAP_ED"/>
    <property type="match status" value="1"/>
</dbReference>
<reference evidence="2 3" key="1">
    <citation type="submission" date="2023-05" db="EMBL/GenBank/DDBJ databases">
        <title>Chelatococcus sp. nov., a moderately thermophilic bacterium isolated from hot spring microbial mat.</title>
        <authorList>
            <person name="Hu C.-J."/>
            <person name="Li W.-J."/>
        </authorList>
    </citation>
    <scope>NUCLEOTIDE SEQUENCE [LARGE SCALE GENOMIC DNA]</scope>
    <source>
        <strain evidence="2 3">SYSU G07232</strain>
    </source>
</reference>
<sequence>MSLNDDIALLAGVPTLAIFDREALRLIAFAAETRNLRAGDVLFRRGEPANAGFVVVRGSIALDARDDGSPAGYVAGPGTLIGELALIVRTDRPATAIAREPSTVMKLTRNVVHRVLGEFPEAAVALRRVMAERLSTMTHDLARVRGALMAIDERR</sequence>
<dbReference type="InterPro" id="IPR000595">
    <property type="entry name" value="cNMP-bd_dom"/>
</dbReference>
<dbReference type="PANTHER" id="PTHR24567">
    <property type="entry name" value="CRP FAMILY TRANSCRIPTIONAL REGULATORY PROTEIN"/>
    <property type="match status" value="1"/>
</dbReference>
<accession>A0ABT7AH49</accession>
<evidence type="ECO:0000313" key="3">
    <source>
        <dbReference type="Proteomes" id="UP001321492"/>
    </source>
</evidence>
<comment type="caution">
    <text evidence="2">The sequence shown here is derived from an EMBL/GenBank/DDBJ whole genome shotgun (WGS) entry which is preliminary data.</text>
</comment>
<dbReference type="InterPro" id="IPR050397">
    <property type="entry name" value="Env_Response_Regulators"/>
</dbReference>
<evidence type="ECO:0000259" key="1">
    <source>
        <dbReference type="PROSITE" id="PS50042"/>
    </source>
</evidence>
<dbReference type="InterPro" id="IPR014710">
    <property type="entry name" value="RmlC-like_jellyroll"/>
</dbReference>
<name>A0ABT7AH49_9HYPH</name>
<dbReference type="PANTHER" id="PTHR24567:SF68">
    <property type="entry name" value="DNA-BINDING TRANSCRIPTIONAL DUAL REGULATOR CRP"/>
    <property type="match status" value="1"/>
</dbReference>